<evidence type="ECO:0000256" key="1">
    <source>
        <dbReference type="SAM" id="MobiDB-lite"/>
    </source>
</evidence>
<feature type="region of interest" description="Disordered" evidence="1">
    <location>
        <begin position="66"/>
        <end position="96"/>
    </location>
</feature>
<evidence type="ECO:0000313" key="2">
    <source>
        <dbReference type="EMBL" id="CAD6269688.1"/>
    </source>
</evidence>
<dbReference type="EMBL" id="CAJGYO010000015">
    <property type="protein sequence ID" value="CAD6269688.1"/>
    <property type="molecule type" value="Genomic_DNA"/>
</dbReference>
<reference evidence="2" key="1">
    <citation type="submission" date="2020-10" db="EMBL/GenBank/DDBJ databases">
        <authorList>
            <person name="Han B."/>
            <person name="Lu T."/>
            <person name="Zhao Q."/>
            <person name="Huang X."/>
            <person name="Zhao Y."/>
        </authorList>
    </citation>
    <scope>NUCLEOTIDE SEQUENCE</scope>
</reference>
<proteinExistence type="predicted"/>
<evidence type="ECO:0000313" key="3">
    <source>
        <dbReference type="Proteomes" id="UP000604825"/>
    </source>
</evidence>
<name>A0A811RIL9_9POAL</name>
<accession>A0A811RIL9</accession>
<comment type="caution">
    <text evidence="2">The sequence shown here is derived from an EMBL/GenBank/DDBJ whole genome shotgun (WGS) entry which is preliminary data.</text>
</comment>
<gene>
    <name evidence="2" type="ORF">NCGR_LOCUS52990</name>
</gene>
<organism evidence="2 3">
    <name type="scientific">Miscanthus lutarioriparius</name>
    <dbReference type="NCBI Taxonomy" id="422564"/>
    <lineage>
        <taxon>Eukaryota</taxon>
        <taxon>Viridiplantae</taxon>
        <taxon>Streptophyta</taxon>
        <taxon>Embryophyta</taxon>
        <taxon>Tracheophyta</taxon>
        <taxon>Spermatophyta</taxon>
        <taxon>Magnoliopsida</taxon>
        <taxon>Liliopsida</taxon>
        <taxon>Poales</taxon>
        <taxon>Poaceae</taxon>
        <taxon>PACMAD clade</taxon>
        <taxon>Panicoideae</taxon>
        <taxon>Andropogonodae</taxon>
        <taxon>Andropogoneae</taxon>
        <taxon>Saccharinae</taxon>
        <taxon>Miscanthus</taxon>
    </lineage>
</organism>
<protein>
    <submittedName>
        <fullName evidence="2">Uncharacterized protein</fullName>
    </submittedName>
</protein>
<dbReference type="Proteomes" id="UP000604825">
    <property type="component" value="Unassembled WGS sequence"/>
</dbReference>
<sequence>MANAETLQHFDGVEVKLMFFKQQVEVERDDVAVVCQGVQPRPDIAVHRLRLELDALPRRDVCPFVRPPGHPAEDPSHCFLRPRTRAHNRDPPPSLPYASCSPSYGLELSATRWSRSRAA</sequence>
<dbReference type="AlphaFoldDB" id="A0A811RIL9"/>
<keyword evidence="3" id="KW-1185">Reference proteome</keyword>